<feature type="transmembrane region" description="Helical" evidence="10">
    <location>
        <begin position="147"/>
        <end position="172"/>
    </location>
</feature>
<sequence>MATEYGQGYGLDGRPGFPGSTERRHRLPAALRAPLEGRTWRELGYVLLSLPVSILLFTYAVTMVSLGAGLLVTFLGIPVLAAALAGCRGLGALERGRARALLDLDVAGPEPLRMKKPGAMAWMGAVLKSGASWRALLYAVLHLPWAAFSFAVAVNLWALGWGLLTYPLWFWVFPMYAGQDGIQLYGDETHRIYLDNAFEITVTALVGLLLTIATPWIVRALTMVDRLLVHGLLGPSRLASRVVELESDRGVVVDTAAADLRRIERDLHDGAQARLVALAMDLGLAKEKLPEDPEAAARMVDEAHGEVKTALQELRDLARGIHPAVLTDRGLDAALSAVSSRCAVPVQVESRPGGTAGAGDRGDRVLHGVGAAPERQQARAGDLGGRGGVADGEPADAPGRGQRRGRGRRVPGVGACGAGGAPRRGGRDPGGGLAGGRADPGDRGVALAGRAREVTFGHPAESAGPTRTGRTTPTRTVGSVGQQAGPPPSGARS</sequence>
<dbReference type="InterPro" id="IPR011712">
    <property type="entry name" value="Sig_transdc_His_kin_sub3_dim/P"/>
</dbReference>
<protein>
    <recommendedName>
        <fullName evidence="2">histidine kinase</fullName>
        <ecNumber evidence="2">2.7.13.3</ecNumber>
    </recommendedName>
</protein>
<keyword evidence="4" id="KW-0808">Transferase</keyword>
<feature type="compositionally biased region" description="Low complexity" evidence="9">
    <location>
        <begin position="464"/>
        <end position="476"/>
    </location>
</feature>
<accession>A0ABU0QT38</accession>
<feature type="region of interest" description="Disordered" evidence="9">
    <location>
        <begin position="372"/>
        <end position="493"/>
    </location>
</feature>
<feature type="domain" description="Putative sensor" evidence="12">
    <location>
        <begin position="45"/>
        <end position="233"/>
    </location>
</feature>
<keyword evidence="5" id="KW-0547">Nucleotide-binding</keyword>
<evidence type="ECO:0000256" key="6">
    <source>
        <dbReference type="ARBA" id="ARBA00022777"/>
    </source>
</evidence>
<name>A0ABU0QT38_9ACTN</name>
<reference evidence="13 14" key="1">
    <citation type="submission" date="2023-07" db="EMBL/GenBank/DDBJ databases">
        <title>Comparative genomics of wheat-associated soil bacteria to identify genetic determinants of phenazine resistance.</title>
        <authorList>
            <person name="Mouncey N."/>
        </authorList>
    </citation>
    <scope>NUCLEOTIDE SEQUENCE [LARGE SCALE GENOMIC DNA]</scope>
    <source>
        <strain evidence="13 14">B3I12</strain>
    </source>
</reference>
<evidence type="ECO:0000259" key="11">
    <source>
        <dbReference type="Pfam" id="PF07730"/>
    </source>
</evidence>
<feature type="region of interest" description="Disordered" evidence="9">
    <location>
        <begin position="1"/>
        <end position="21"/>
    </location>
</feature>
<keyword evidence="7" id="KW-0067">ATP-binding</keyword>
<evidence type="ECO:0000256" key="5">
    <source>
        <dbReference type="ARBA" id="ARBA00022741"/>
    </source>
</evidence>
<evidence type="ECO:0000256" key="10">
    <source>
        <dbReference type="SAM" id="Phobius"/>
    </source>
</evidence>
<evidence type="ECO:0000256" key="2">
    <source>
        <dbReference type="ARBA" id="ARBA00012438"/>
    </source>
</evidence>
<dbReference type="EMBL" id="JAUSYP010000001">
    <property type="protein sequence ID" value="MDQ0750560.1"/>
    <property type="molecule type" value="Genomic_DNA"/>
</dbReference>
<comment type="catalytic activity">
    <reaction evidence="1">
        <text>ATP + protein L-histidine = ADP + protein N-phospho-L-histidine.</text>
        <dbReference type="EC" id="2.7.13.3"/>
    </reaction>
</comment>
<dbReference type="InterPro" id="IPR050482">
    <property type="entry name" value="Sensor_HK_TwoCompSys"/>
</dbReference>
<evidence type="ECO:0000256" key="3">
    <source>
        <dbReference type="ARBA" id="ARBA00022553"/>
    </source>
</evidence>
<comment type="caution">
    <text evidence="13">The sequence shown here is derived from an EMBL/GenBank/DDBJ whole genome shotgun (WGS) entry which is preliminary data.</text>
</comment>
<gene>
    <name evidence="13" type="ORF">QF034_004791</name>
</gene>
<dbReference type="EC" id="2.7.13.3" evidence="2"/>
<dbReference type="Proteomes" id="UP001232755">
    <property type="component" value="Unassembled WGS sequence"/>
</dbReference>
<keyword evidence="14" id="KW-1185">Reference proteome</keyword>
<dbReference type="Pfam" id="PF13796">
    <property type="entry name" value="Sensor"/>
    <property type="match status" value="1"/>
</dbReference>
<dbReference type="PANTHER" id="PTHR24421">
    <property type="entry name" value="NITRATE/NITRITE SENSOR PROTEIN NARX-RELATED"/>
    <property type="match status" value="1"/>
</dbReference>
<keyword evidence="10" id="KW-1133">Transmembrane helix</keyword>
<evidence type="ECO:0000259" key="12">
    <source>
        <dbReference type="Pfam" id="PF13796"/>
    </source>
</evidence>
<proteinExistence type="predicted"/>
<dbReference type="Pfam" id="PF07730">
    <property type="entry name" value="HisKA_3"/>
    <property type="match status" value="1"/>
</dbReference>
<feature type="transmembrane region" description="Helical" evidence="10">
    <location>
        <begin position="193"/>
        <end position="218"/>
    </location>
</feature>
<evidence type="ECO:0000256" key="1">
    <source>
        <dbReference type="ARBA" id="ARBA00000085"/>
    </source>
</evidence>
<keyword evidence="3" id="KW-0597">Phosphoprotein</keyword>
<feature type="compositionally biased region" description="Gly residues" evidence="9">
    <location>
        <begin position="414"/>
        <end position="435"/>
    </location>
</feature>
<evidence type="ECO:0000256" key="8">
    <source>
        <dbReference type="ARBA" id="ARBA00023012"/>
    </source>
</evidence>
<keyword evidence="8" id="KW-0902">Two-component regulatory system</keyword>
<feature type="domain" description="Signal transduction histidine kinase subgroup 3 dimerisation and phosphoacceptor" evidence="11">
    <location>
        <begin position="261"/>
        <end position="326"/>
    </location>
</feature>
<dbReference type="InterPro" id="IPR025828">
    <property type="entry name" value="Put_sensor_dom"/>
</dbReference>
<keyword evidence="6" id="KW-0418">Kinase</keyword>
<keyword evidence="10" id="KW-0472">Membrane</keyword>
<feature type="compositionally biased region" description="Low complexity" evidence="9">
    <location>
        <begin position="391"/>
        <end position="400"/>
    </location>
</feature>
<evidence type="ECO:0000313" key="13">
    <source>
        <dbReference type="EMBL" id="MDQ0750560.1"/>
    </source>
</evidence>
<feature type="transmembrane region" description="Helical" evidence="10">
    <location>
        <begin position="43"/>
        <end position="62"/>
    </location>
</feature>
<feature type="transmembrane region" description="Helical" evidence="10">
    <location>
        <begin position="68"/>
        <end position="87"/>
    </location>
</feature>
<evidence type="ECO:0000313" key="14">
    <source>
        <dbReference type="Proteomes" id="UP001232755"/>
    </source>
</evidence>
<feature type="transmembrane region" description="Helical" evidence="10">
    <location>
        <begin position="119"/>
        <end position="141"/>
    </location>
</feature>
<evidence type="ECO:0000256" key="7">
    <source>
        <dbReference type="ARBA" id="ARBA00022840"/>
    </source>
</evidence>
<evidence type="ECO:0000256" key="4">
    <source>
        <dbReference type="ARBA" id="ARBA00022679"/>
    </source>
</evidence>
<organism evidence="13 14">
    <name type="scientific">Streptomyces africanus</name>
    <dbReference type="NCBI Taxonomy" id="231024"/>
    <lineage>
        <taxon>Bacteria</taxon>
        <taxon>Bacillati</taxon>
        <taxon>Actinomycetota</taxon>
        <taxon>Actinomycetes</taxon>
        <taxon>Kitasatosporales</taxon>
        <taxon>Streptomycetaceae</taxon>
        <taxon>Streptomyces</taxon>
    </lineage>
</organism>
<dbReference type="PANTHER" id="PTHR24421:SF10">
    <property type="entry name" value="NITRATE_NITRITE SENSOR PROTEIN NARQ"/>
    <property type="match status" value="1"/>
</dbReference>
<keyword evidence="10" id="KW-0812">Transmembrane</keyword>
<dbReference type="Gene3D" id="6.10.250.2870">
    <property type="match status" value="1"/>
</dbReference>
<evidence type="ECO:0000256" key="9">
    <source>
        <dbReference type="SAM" id="MobiDB-lite"/>
    </source>
</evidence>